<accession>A0A9P5YN92</accession>
<feature type="compositionally biased region" description="Low complexity" evidence="1">
    <location>
        <begin position="49"/>
        <end position="65"/>
    </location>
</feature>
<dbReference type="EMBL" id="MU155812">
    <property type="protein sequence ID" value="KAF9470911.1"/>
    <property type="molecule type" value="Genomic_DNA"/>
</dbReference>
<reference evidence="2" key="1">
    <citation type="submission" date="2020-11" db="EMBL/GenBank/DDBJ databases">
        <authorList>
            <consortium name="DOE Joint Genome Institute"/>
            <person name="Ahrendt S."/>
            <person name="Riley R."/>
            <person name="Andreopoulos W."/>
            <person name="Labutti K."/>
            <person name="Pangilinan J."/>
            <person name="Ruiz-Duenas F.J."/>
            <person name="Barrasa J.M."/>
            <person name="Sanchez-Garcia M."/>
            <person name="Camarero S."/>
            <person name="Miyauchi S."/>
            <person name="Serrano A."/>
            <person name="Linde D."/>
            <person name="Babiker R."/>
            <person name="Drula E."/>
            <person name="Ayuso-Fernandez I."/>
            <person name="Pacheco R."/>
            <person name="Padilla G."/>
            <person name="Ferreira P."/>
            <person name="Barriuso J."/>
            <person name="Kellner H."/>
            <person name="Castanera R."/>
            <person name="Alfaro M."/>
            <person name="Ramirez L."/>
            <person name="Pisabarro A.G."/>
            <person name="Kuo A."/>
            <person name="Tritt A."/>
            <person name="Lipzen A."/>
            <person name="He G."/>
            <person name="Yan M."/>
            <person name="Ng V."/>
            <person name="Cullen D."/>
            <person name="Martin F."/>
            <person name="Rosso M.-N."/>
            <person name="Henrissat B."/>
            <person name="Hibbett D."/>
            <person name="Martinez A.T."/>
            <person name="Grigoriev I.V."/>
        </authorList>
    </citation>
    <scope>NUCLEOTIDE SEQUENCE</scope>
    <source>
        <strain evidence="2">CIRM-BRFM 674</strain>
    </source>
</reference>
<evidence type="ECO:0000256" key="1">
    <source>
        <dbReference type="SAM" id="MobiDB-lite"/>
    </source>
</evidence>
<gene>
    <name evidence="2" type="ORF">BDN70DRAFT_939342</name>
</gene>
<keyword evidence="3" id="KW-1185">Reference proteome</keyword>
<dbReference type="Proteomes" id="UP000807469">
    <property type="component" value="Unassembled WGS sequence"/>
</dbReference>
<name>A0A9P5YN92_9AGAR</name>
<feature type="compositionally biased region" description="Polar residues" evidence="1">
    <location>
        <begin position="127"/>
        <end position="143"/>
    </location>
</feature>
<feature type="region of interest" description="Disordered" evidence="1">
    <location>
        <begin position="31"/>
        <end position="78"/>
    </location>
</feature>
<evidence type="ECO:0000313" key="3">
    <source>
        <dbReference type="Proteomes" id="UP000807469"/>
    </source>
</evidence>
<sequence>MYSTAYNQTSTPQNVPHNNLKSIINNALQKGSTHPQAAPIDDANTNNDASGGSTATTGTIPSSGPYRTALVSGKPNPPTYEIARTLHFNKLTSTLASIPEARPLPGPSPLRHIYTNPAPQIAAPKPTYSQPNSAPQSLASSDSHPGIIQRPSAAMPPPSTIPSRIWDEDAVAHAIPKLTSITRPLPFVHEAALPPANHPVDTHPHYRRTSLITATLWSGALGYLLRCHMGQIAFFIIFEHKLRRGTFHWDDIPLGYEDFARSFNYGNYLPFEFAIPDRQLGVVKYNRRSPTQQDFGVPELVVFPKDSPIGGARPPTPFPGRFYPPIQCGLISISPGGRM</sequence>
<organism evidence="2 3">
    <name type="scientific">Pholiota conissans</name>
    <dbReference type="NCBI Taxonomy" id="109636"/>
    <lineage>
        <taxon>Eukaryota</taxon>
        <taxon>Fungi</taxon>
        <taxon>Dikarya</taxon>
        <taxon>Basidiomycota</taxon>
        <taxon>Agaricomycotina</taxon>
        <taxon>Agaricomycetes</taxon>
        <taxon>Agaricomycetidae</taxon>
        <taxon>Agaricales</taxon>
        <taxon>Agaricineae</taxon>
        <taxon>Strophariaceae</taxon>
        <taxon>Pholiota</taxon>
    </lineage>
</organism>
<feature type="region of interest" description="Disordered" evidence="1">
    <location>
        <begin position="99"/>
        <end position="161"/>
    </location>
</feature>
<evidence type="ECO:0000313" key="2">
    <source>
        <dbReference type="EMBL" id="KAF9470911.1"/>
    </source>
</evidence>
<comment type="caution">
    <text evidence="2">The sequence shown here is derived from an EMBL/GenBank/DDBJ whole genome shotgun (WGS) entry which is preliminary data.</text>
</comment>
<dbReference type="AlphaFoldDB" id="A0A9P5YN92"/>
<proteinExistence type="predicted"/>
<protein>
    <submittedName>
        <fullName evidence="2">Uncharacterized protein</fullName>
    </submittedName>
</protein>